<dbReference type="EMBL" id="HBUE01281323">
    <property type="protein sequence ID" value="CAG6569238.1"/>
    <property type="molecule type" value="Transcribed_RNA"/>
</dbReference>
<dbReference type="EMBL" id="HBUE01175789">
    <property type="protein sequence ID" value="CAG6517706.1"/>
    <property type="molecule type" value="Transcribed_RNA"/>
</dbReference>
<protein>
    <submittedName>
        <fullName evidence="1">(northern house mosquito) hypothetical protein</fullName>
    </submittedName>
</protein>
<dbReference type="EMBL" id="HBUE01281320">
    <property type="protein sequence ID" value="CAG6569233.1"/>
    <property type="molecule type" value="Transcribed_RNA"/>
</dbReference>
<evidence type="ECO:0000313" key="1">
    <source>
        <dbReference type="EMBL" id="CAG6517706.1"/>
    </source>
</evidence>
<proteinExistence type="predicted"/>
<dbReference type="EMBL" id="HBUE01175785">
    <property type="protein sequence ID" value="CAG6517700.1"/>
    <property type="molecule type" value="Transcribed_RNA"/>
</dbReference>
<dbReference type="EMBL" id="HBUE01175792">
    <property type="protein sequence ID" value="CAG6517711.1"/>
    <property type="molecule type" value="Transcribed_RNA"/>
</dbReference>
<accession>A0A8D8GRV3</accession>
<organism evidence="1">
    <name type="scientific">Culex pipiens</name>
    <name type="common">House mosquito</name>
    <dbReference type="NCBI Taxonomy" id="7175"/>
    <lineage>
        <taxon>Eukaryota</taxon>
        <taxon>Metazoa</taxon>
        <taxon>Ecdysozoa</taxon>
        <taxon>Arthropoda</taxon>
        <taxon>Hexapoda</taxon>
        <taxon>Insecta</taxon>
        <taxon>Pterygota</taxon>
        <taxon>Neoptera</taxon>
        <taxon>Endopterygota</taxon>
        <taxon>Diptera</taxon>
        <taxon>Nematocera</taxon>
        <taxon>Culicoidea</taxon>
        <taxon>Culicidae</taxon>
        <taxon>Culicinae</taxon>
        <taxon>Culicini</taxon>
        <taxon>Culex</taxon>
        <taxon>Culex</taxon>
    </lineage>
</organism>
<sequence length="156" mass="17535">MNLTLTEQFKYCPFPSLSLFVLQTMTIINRRGHPSVRSVHVRLLRFVAVLEQEFDRRAGAVGDVHHHRKHLVNGAGRFCCGHVSHVDADYGRFTHDDVWPDGIHHRQRAVPAPDGAGMLATVPHDRKHPHSGSTYINNSATDSEKASAVVFTLFYD</sequence>
<name>A0A8D8GRV3_CULPI</name>
<reference evidence="1" key="1">
    <citation type="submission" date="2021-05" db="EMBL/GenBank/DDBJ databases">
        <authorList>
            <person name="Alioto T."/>
            <person name="Alioto T."/>
            <person name="Gomez Garrido J."/>
        </authorList>
    </citation>
    <scope>NUCLEOTIDE SEQUENCE</scope>
</reference>
<dbReference type="EMBL" id="HBUE01281316">
    <property type="protein sequence ID" value="CAG6569227.1"/>
    <property type="molecule type" value="Transcribed_RNA"/>
</dbReference>
<dbReference type="AlphaFoldDB" id="A0A8D8GRV3"/>